<gene>
    <name evidence="3" type="ordered locus">Bresu_1218</name>
</gene>
<accession>D9QF45</accession>
<dbReference type="HOGENOM" id="CLU_932771_0_0_5"/>
<protein>
    <submittedName>
        <fullName evidence="3">Uncharacterized protein</fullName>
    </submittedName>
</protein>
<evidence type="ECO:0000256" key="2">
    <source>
        <dbReference type="SAM" id="SignalP"/>
    </source>
</evidence>
<evidence type="ECO:0000256" key="1">
    <source>
        <dbReference type="SAM" id="MobiDB-lite"/>
    </source>
</evidence>
<evidence type="ECO:0000313" key="4">
    <source>
        <dbReference type="Proteomes" id="UP000002696"/>
    </source>
</evidence>
<dbReference type="PROSITE" id="PS51257">
    <property type="entry name" value="PROKAR_LIPOPROTEIN"/>
    <property type="match status" value="1"/>
</dbReference>
<feature type="chain" id="PRO_5003126871" evidence="2">
    <location>
        <begin position="28"/>
        <end position="298"/>
    </location>
</feature>
<organism evidence="3 4">
    <name type="scientific">Brevundimonas subvibrioides (strain ATCC 15264 / DSM 4735 / LMG 14903 / NBRC 16000 / CB 81)</name>
    <name type="common">Caulobacter subvibrioides</name>
    <dbReference type="NCBI Taxonomy" id="633149"/>
    <lineage>
        <taxon>Bacteria</taxon>
        <taxon>Pseudomonadati</taxon>
        <taxon>Pseudomonadota</taxon>
        <taxon>Alphaproteobacteria</taxon>
        <taxon>Caulobacterales</taxon>
        <taxon>Caulobacteraceae</taxon>
        <taxon>Brevundimonas</taxon>
    </lineage>
</organism>
<feature type="region of interest" description="Disordered" evidence="1">
    <location>
        <begin position="64"/>
        <end position="100"/>
    </location>
</feature>
<feature type="region of interest" description="Disordered" evidence="1">
    <location>
        <begin position="224"/>
        <end position="298"/>
    </location>
</feature>
<keyword evidence="2" id="KW-0732">Signal</keyword>
<keyword evidence="4" id="KW-1185">Reference proteome</keyword>
<name>D9QF45_BRESC</name>
<feature type="signal peptide" evidence="2">
    <location>
        <begin position="1"/>
        <end position="27"/>
    </location>
</feature>
<dbReference type="KEGG" id="bsb:Bresu_1218"/>
<dbReference type="EMBL" id="CP002102">
    <property type="protein sequence ID" value="ADL00530.1"/>
    <property type="molecule type" value="Genomic_DNA"/>
</dbReference>
<sequence>MSTRASKAVILLSTAAVACGLAAAAQAQTAAGPRYMSWAGRPANTTPADVAAGAAVEAQAQAQAQARSGMIPRRVAPSQAVSRPMMQPAPTFQPASRGLTPASAWLGPQPVSGFAPGSPDPLAYTREMTAPVMAPALPPVMAPAPVVAAQPSPPPSPRRLQAADFMSDADAPPMTAAVPVQPAPATVADPMAPRADALIFRLRPQGPTPPAVGAAQPAPQVYAEAAAPTEAQPGQQSSRYYSVHRDAGRTPDRTPLPEAVFFDSVALDLAEPPETQVPQRDAQGRLRAPVRSDDPERP</sequence>
<dbReference type="RefSeq" id="WP_013268633.1">
    <property type="nucleotide sequence ID" value="NC_014375.1"/>
</dbReference>
<feature type="compositionally biased region" description="Basic and acidic residues" evidence="1">
    <location>
        <begin position="243"/>
        <end position="252"/>
    </location>
</feature>
<dbReference type="Proteomes" id="UP000002696">
    <property type="component" value="Chromosome"/>
</dbReference>
<dbReference type="InParanoid" id="D9QF45"/>
<evidence type="ECO:0000313" key="3">
    <source>
        <dbReference type="EMBL" id="ADL00530.1"/>
    </source>
</evidence>
<dbReference type="AlphaFoldDB" id="D9QF45"/>
<dbReference type="OrthoDB" id="7207226at2"/>
<dbReference type="STRING" id="633149.Bresu_1218"/>
<reference evidence="4" key="1">
    <citation type="journal article" date="2011" name="J. Bacteriol.">
        <title>Genome sequences of eight morphologically diverse alphaproteobacteria.</title>
        <authorList>
            <consortium name="US DOE Joint Genome Institute"/>
            <person name="Brown P.J."/>
            <person name="Kysela D.T."/>
            <person name="Buechlein A."/>
            <person name="Hemmerich C."/>
            <person name="Brun Y.V."/>
        </authorList>
    </citation>
    <scope>NUCLEOTIDE SEQUENCE [LARGE SCALE GENOMIC DNA]</scope>
    <source>
        <strain evidence="4">ATCC 15264 / DSM 4735 / LMG 14903 / NBRC 16000 / CB 81</strain>
    </source>
</reference>
<proteinExistence type="predicted"/>